<dbReference type="Pfam" id="PF00381">
    <property type="entry name" value="PTS-HPr"/>
    <property type="match status" value="1"/>
</dbReference>
<dbReference type="Proteomes" id="UP000824035">
    <property type="component" value="Unassembled WGS sequence"/>
</dbReference>
<gene>
    <name evidence="5" type="ORF">H9813_02570</name>
</gene>
<dbReference type="PANTHER" id="PTHR33705">
    <property type="entry name" value="PHOSPHOCARRIER PROTEIN HPR"/>
    <property type="match status" value="1"/>
</dbReference>
<organism evidence="5 6">
    <name type="scientific">Candidatus Allofournierella merdipullorum</name>
    <dbReference type="NCBI Taxonomy" id="2838595"/>
    <lineage>
        <taxon>Bacteria</taxon>
        <taxon>Bacillati</taxon>
        <taxon>Bacillota</taxon>
        <taxon>Clostridia</taxon>
        <taxon>Eubacteriales</taxon>
        <taxon>Oscillospiraceae</taxon>
        <taxon>Allofournierella</taxon>
    </lineage>
</organism>
<dbReference type="CDD" id="cd00367">
    <property type="entry name" value="PTS-HPr_like"/>
    <property type="match status" value="1"/>
</dbReference>
<reference evidence="5" key="1">
    <citation type="journal article" date="2021" name="PeerJ">
        <title>Extensive microbial diversity within the chicken gut microbiome revealed by metagenomics and culture.</title>
        <authorList>
            <person name="Gilroy R."/>
            <person name="Ravi A."/>
            <person name="Getino M."/>
            <person name="Pursley I."/>
            <person name="Horton D.L."/>
            <person name="Alikhan N.F."/>
            <person name="Baker D."/>
            <person name="Gharbi K."/>
            <person name="Hall N."/>
            <person name="Watson M."/>
            <person name="Adriaenssens E.M."/>
            <person name="Foster-Nyarko E."/>
            <person name="Jarju S."/>
            <person name="Secka A."/>
            <person name="Antonio M."/>
            <person name="Oren A."/>
            <person name="Chaudhuri R.R."/>
            <person name="La Ragione R."/>
            <person name="Hildebrand F."/>
            <person name="Pallen M.J."/>
        </authorList>
    </citation>
    <scope>NUCLEOTIDE SEQUENCE</scope>
    <source>
        <strain evidence="5">ChiGjej4B4-18154</strain>
    </source>
</reference>
<comment type="subcellular location">
    <subcellularLocation>
        <location evidence="1">Cytoplasm</location>
    </subcellularLocation>
</comment>
<dbReference type="AlphaFoldDB" id="A0A9D2E2M9"/>
<evidence type="ECO:0000313" key="6">
    <source>
        <dbReference type="Proteomes" id="UP000824035"/>
    </source>
</evidence>
<proteinExistence type="predicted"/>
<dbReference type="NCBIfam" id="TIGR01003">
    <property type="entry name" value="PTS_HPr_family"/>
    <property type="match status" value="1"/>
</dbReference>
<comment type="caution">
    <text evidence="5">The sequence shown here is derived from an EMBL/GenBank/DDBJ whole genome shotgun (WGS) entry which is preliminary data.</text>
</comment>
<dbReference type="PRINTS" id="PR00107">
    <property type="entry name" value="PHOSPHOCPHPR"/>
</dbReference>
<feature type="domain" description="HPr" evidence="4">
    <location>
        <begin position="1"/>
        <end position="87"/>
    </location>
</feature>
<evidence type="ECO:0000256" key="1">
    <source>
        <dbReference type="ARBA" id="ARBA00004496"/>
    </source>
</evidence>
<accession>A0A9D2E2M9</accession>
<reference evidence="5" key="2">
    <citation type="submission" date="2021-04" db="EMBL/GenBank/DDBJ databases">
        <authorList>
            <person name="Gilroy R."/>
        </authorList>
    </citation>
    <scope>NUCLEOTIDE SEQUENCE</scope>
    <source>
        <strain evidence="5">ChiGjej4B4-18154</strain>
    </source>
</reference>
<dbReference type="InterPro" id="IPR000032">
    <property type="entry name" value="HPr-like"/>
</dbReference>
<evidence type="ECO:0000256" key="2">
    <source>
        <dbReference type="ARBA" id="ARBA00022490"/>
    </source>
</evidence>
<evidence type="ECO:0000256" key="3">
    <source>
        <dbReference type="ARBA" id="ARBA00022683"/>
    </source>
</evidence>
<evidence type="ECO:0000259" key="4">
    <source>
        <dbReference type="PROSITE" id="PS51350"/>
    </source>
</evidence>
<keyword evidence="3" id="KW-0598">Phosphotransferase system</keyword>
<name>A0A9D2E2M9_9FIRM</name>
<protein>
    <submittedName>
        <fullName evidence="5">HPr family phosphocarrier protein</fullName>
    </submittedName>
</protein>
<dbReference type="PROSITE" id="PS51350">
    <property type="entry name" value="PTS_HPR_DOM"/>
    <property type="match status" value="1"/>
</dbReference>
<dbReference type="GO" id="GO:0005737">
    <property type="term" value="C:cytoplasm"/>
    <property type="evidence" value="ECO:0007669"/>
    <property type="project" value="UniProtKB-SubCell"/>
</dbReference>
<dbReference type="EMBL" id="DXBV01000025">
    <property type="protein sequence ID" value="HIZ30103.1"/>
    <property type="molecule type" value="Genomic_DNA"/>
</dbReference>
<evidence type="ECO:0000313" key="5">
    <source>
        <dbReference type="EMBL" id="HIZ30103.1"/>
    </source>
</evidence>
<dbReference type="InterPro" id="IPR035895">
    <property type="entry name" value="HPr-like_sf"/>
</dbReference>
<dbReference type="SUPFAM" id="SSF55594">
    <property type="entry name" value="HPr-like"/>
    <property type="match status" value="1"/>
</dbReference>
<sequence>MVSKQTKIVNPMGMHMRPAGMFANAMMKFDSDVNLVAGGKTVNAKSIMNLIAACIKCGTEVEVQCSGPDEEAALVEAVRLIDSGLGE</sequence>
<dbReference type="GO" id="GO:0009401">
    <property type="term" value="P:phosphoenolpyruvate-dependent sugar phosphotransferase system"/>
    <property type="evidence" value="ECO:0007669"/>
    <property type="project" value="UniProtKB-KW"/>
</dbReference>
<dbReference type="InterPro" id="IPR050399">
    <property type="entry name" value="HPr"/>
</dbReference>
<dbReference type="Gene3D" id="3.30.1340.10">
    <property type="entry name" value="HPr-like"/>
    <property type="match status" value="1"/>
</dbReference>
<keyword evidence="2" id="KW-0963">Cytoplasm</keyword>
<dbReference type="PANTHER" id="PTHR33705:SF2">
    <property type="entry name" value="PHOSPHOCARRIER PROTEIN NPR"/>
    <property type="match status" value="1"/>
</dbReference>